<evidence type="ECO:0000313" key="1">
    <source>
        <dbReference type="EMBL" id="KAL3265793.1"/>
    </source>
</evidence>
<evidence type="ECO:0000313" key="2">
    <source>
        <dbReference type="Proteomes" id="UP001516400"/>
    </source>
</evidence>
<reference evidence="1 2" key="1">
    <citation type="journal article" date="2021" name="BMC Biol.">
        <title>Horizontally acquired antibacterial genes associated with adaptive radiation of ladybird beetles.</title>
        <authorList>
            <person name="Li H.S."/>
            <person name="Tang X.F."/>
            <person name="Huang Y.H."/>
            <person name="Xu Z.Y."/>
            <person name="Chen M.L."/>
            <person name="Du X.Y."/>
            <person name="Qiu B.Y."/>
            <person name="Chen P.T."/>
            <person name="Zhang W."/>
            <person name="Slipinski A."/>
            <person name="Escalona H.E."/>
            <person name="Waterhouse R.M."/>
            <person name="Zwick A."/>
            <person name="Pang H."/>
        </authorList>
    </citation>
    <scope>NUCLEOTIDE SEQUENCE [LARGE SCALE GENOMIC DNA]</scope>
    <source>
        <strain evidence="1">SYSU2018</strain>
    </source>
</reference>
<dbReference type="EMBL" id="JABFTP020000001">
    <property type="protein sequence ID" value="KAL3265793.1"/>
    <property type="molecule type" value="Genomic_DNA"/>
</dbReference>
<comment type="caution">
    <text evidence="1">The sequence shown here is derived from an EMBL/GenBank/DDBJ whole genome shotgun (WGS) entry which is preliminary data.</text>
</comment>
<accession>A0ABD2MHH8</accession>
<gene>
    <name evidence="1" type="ORF">HHI36_009991</name>
</gene>
<dbReference type="Proteomes" id="UP001516400">
    <property type="component" value="Unassembled WGS sequence"/>
</dbReference>
<keyword evidence="2" id="KW-1185">Reference proteome</keyword>
<protein>
    <submittedName>
        <fullName evidence="1">Uncharacterized protein</fullName>
    </submittedName>
</protein>
<name>A0ABD2MHH8_9CUCU</name>
<dbReference type="AlphaFoldDB" id="A0ABD2MHH8"/>
<proteinExistence type="predicted"/>
<organism evidence="1 2">
    <name type="scientific">Cryptolaemus montrouzieri</name>
    <dbReference type="NCBI Taxonomy" id="559131"/>
    <lineage>
        <taxon>Eukaryota</taxon>
        <taxon>Metazoa</taxon>
        <taxon>Ecdysozoa</taxon>
        <taxon>Arthropoda</taxon>
        <taxon>Hexapoda</taxon>
        <taxon>Insecta</taxon>
        <taxon>Pterygota</taxon>
        <taxon>Neoptera</taxon>
        <taxon>Endopterygota</taxon>
        <taxon>Coleoptera</taxon>
        <taxon>Polyphaga</taxon>
        <taxon>Cucujiformia</taxon>
        <taxon>Coccinelloidea</taxon>
        <taxon>Coccinellidae</taxon>
        <taxon>Scymninae</taxon>
        <taxon>Scymnini</taxon>
        <taxon>Cryptolaemus</taxon>
    </lineage>
</organism>
<sequence length="180" mass="21531">MELLCGCFLLQFHDILIFQKRIEQLLKLETIKHCIYPNYLLQVLGKYPEYMNTLTLINRFEAIQNSLKYTYEKYEKSLLLLENFRSEMNKVTTENVITMDWLLMKLNQLLQTYTKSYQRSINNERIILTIAVYVNTKMSEFVHCINHIDSLYNFLCERGNIVPIFSLGDYKINYLSLKQL</sequence>